<organism evidence="2 3">
    <name type="scientific">Lysinibacillus fusiformis</name>
    <dbReference type="NCBI Taxonomy" id="28031"/>
    <lineage>
        <taxon>Bacteria</taxon>
        <taxon>Bacillati</taxon>
        <taxon>Bacillota</taxon>
        <taxon>Bacilli</taxon>
        <taxon>Bacillales</taxon>
        <taxon>Bacillaceae</taxon>
        <taxon>Lysinibacillus</taxon>
    </lineage>
</organism>
<evidence type="ECO:0000313" key="3">
    <source>
        <dbReference type="Proteomes" id="UP000199410"/>
    </source>
</evidence>
<evidence type="ECO:0000259" key="1">
    <source>
        <dbReference type="Pfam" id="PF21847"/>
    </source>
</evidence>
<proteinExistence type="predicted"/>
<name>A0A1H9SI42_9BACI</name>
<dbReference type="InterPro" id="IPR054201">
    <property type="entry name" value="DUF6906"/>
</dbReference>
<dbReference type="EMBL" id="FOEL01000028">
    <property type="protein sequence ID" value="SER83899.1"/>
    <property type="molecule type" value="Genomic_DNA"/>
</dbReference>
<reference evidence="2 3" key="1">
    <citation type="submission" date="2016-10" db="EMBL/GenBank/DDBJ databases">
        <authorList>
            <person name="Varghese N."/>
            <person name="Submissions S."/>
        </authorList>
    </citation>
    <scope>NUCLEOTIDE SEQUENCE [LARGE SCALE GENOMIC DNA]</scope>
    <source>
        <strain evidence="2 3">TC-13</strain>
    </source>
</reference>
<dbReference type="AlphaFoldDB" id="A0A1H9SI42"/>
<dbReference type="RefSeq" id="WP_170844210.1">
    <property type="nucleotide sequence ID" value="NZ_FMVP01000028.1"/>
</dbReference>
<gene>
    <name evidence="2" type="ORF">SAMN02787113_04716</name>
</gene>
<protein>
    <recommendedName>
        <fullName evidence="1">DUF6906 domain-containing protein</fullName>
    </recommendedName>
</protein>
<dbReference type="Proteomes" id="UP000199410">
    <property type="component" value="Unassembled WGS sequence"/>
</dbReference>
<sequence>MKNGKKLTVSQRQHLQSLALDPNDWLLSKKTNVEWVIVERSSGKAQVIPAP</sequence>
<comment type="caution">
    <text evidence="2">The sequence shown here is derived from an EMBL/GenBank/DDBJ whole genome shotgun (WGS) entry which is preliminary data.</text>
</comment>
<dbReference type="Pfam" id="PF21847">
    <property type="entry name" value="DUF6906"/>
    <property type="match status" value="1"/>
</dbReference>
<evidence type="ECO:0000313" key="2">
    <source>
        <dbReference type="EMBL" id="SER83899.1"/>
    </source>
</evidence>
<accession>A0A1H9SI42</accession>
<feature type="domain" description="DUF6906" evidence="1">
    <location>
        <begin position="1"/>
        <end position="49"/>
    </location>
</feature>